<dbReference type="Pfam" id="PF13524">
    <property type="entry name" value="Glyco_trans_1_2"/>
    <property type="match status" value="1"/>
</dbReference>
<dbReference type="AlphaFoldDB" id="A0A6M3XHJ3"/>
<evidence type="ECO:0000259" key="1">
    <source>
        <dbReference type="Pfam" id="PF13524"/>
    </source>
</evidence>
<keyword evidence="2" id="KW-0808">Transferase</keyword>
<dbReference type="InterPro" id="IPR055259">
    <property type="entry name" value="YkvP/CgeB_Glyco_trans-like"/>
</dbReference>
<dbReference type="GO" id="GO:0016740">
    <property type="term" value="F:transferase activity"/>
    <property type="evidence" value="ECO:0007669"/>
    <property type="project" value="UniProtKB-KW"/>
</dbReference>
<feature type="domain" description="Spore protein YkvP/CgeB glycosyl transferase-like" evidence="1">
    <location>
        <begin position="177"/>
        <end position="304"/>
    </location>
</feature>
<evidence type="ECO:0000313" key="2">
    <source>
        <dbReference type="EMBL" id="QJH97308.1"/>
    </source>
</evidence>
<sequence length="313" mass="36005">MTERKVCLVGVNDVPGSTNISMVNALLKLNCTVIPVNYRTILATMGKKALRDYMEYVQRKYQPDFTLFSKCNGMETQIVDMCSQFSKTWLFNMDPIQTIERCPEVVEHAKNAHFSSCTGIDIVEWFKSLGVKNCYHIIQGTDYEVFRPVPAVDKYVTEISFIGGKTEERDHFKSFLEKEGFKVKFYGLGYTGFQVIDGDFAKVCASSTFMLSMNTVNDVHKDYFSNRLVRYLSCGVCTLHYDNTGTLNKYFEDGKEILYFNDENHLADILYKITLERAGKIALNGREKVLRFLTWEHVMSKILEIAKVRDLTQ</sequence>
<accession>A0A6M3XHJ3</accession>
<name>A0A6M3XHJ3_9ZZZZ</name>
<organism evidence="2">
    <name type="scientific">viral metagenome</name>
    <dbReference type="NCBI Taxonomy" id="1070528"/>
    <lineage>
        <taxon>unclassified sequences</taxon>
        <taxon>metagenomes</taxon>
        <taxon>organismal metagenomes</taxon>
    </lineage>
</organism>
<proteinExistence type="predicted"/>
<protein>
    <submittedName>
        <fullName evidence="2">Putative glycosyltransferase</fullName>
    </submittedName>
</protein>
<gene>
    <name evidence="2" type="ORF">TM448B00972_0019</name>
</gene>
<dbReference type="Gene3D" id="3.40.50.2000">
    <property type="entry name" value="Glycogen Phosphorylase B"/>
    <property type="match status" value="1"/>
</dbReference>
<dbReference type="EMBL" id="MT144681">
    <property type="protein sequence ID" value="QJH97308.1"/>
    <property type="molecule type" value="Genomic_DNA"/>
</dbReference>
<reference evidence="2" key="1">
    <citation type="submission" date="2020-03" db="EMBL/GenBank/DDBJ databases">
        <title>The deep terrestrial virosphere.</title>
        <authorList>
            <person name="Holmfeldt K."/>
            <person name="Nilsson E."/>
            <person name="Simone D."/>
            <person name="Lopez-Fernandez M."/>
            <person name="Wu X."/>
            <person name="de Brujin I."/>
            <person name="Lundin D."/>
            <person name="Andersson A."/>
            <person name="Bertilsson S."/>
            <person name="Dopson M."/>
        </authorList>
    </citation>
    <scope>NUCLEOTIDE SEQUENCE</scope>
    <source>
        <strain evidence="2">TM448B00972</strain>
    </source>
</reference>